<evidence type="ECO:0000313" key="2">
    <source>
        <dbReference type="Proteomes" id="UP001054837"/>
    </source>
</evidence>
<dbReference type="EMBL" id="BPLQ01005389">
    <property type="protein sequence ID" value="GIY14613.1"/>
    <property type="molecule type" value="Genomic_DNA"/>
</dbReference>
<name>A0AAV4R3F9_9ARAC</name>
<proteinExistence type="predicted"/>
<comment type="caution">
    <text evidence="1">The sequence shown here is derived from an EMBL/GenBank/DDBJ whole genome shotgun (WGS) entry which is preliminary data.</text>
</comment>
<accession>A0AAV4R3F9</accession>
<organism evidence="1 2">
    <name type="scientific">Caerostris darwini</name>
    <dbReference type="NCBI Taxonomy" id="1538125"/>
    <lineage>
        <taxon>Eukaryota</taxon>
        <taxon>Metazoa</taxon>
        <taxon>Ecdysozoa</taxon>
        <taxon>Arthropoda</taxon>
        <taxon>Chelicerata</taxon>
        <taxon>Arachnida</taxon>
        <taxon>Araneae</taxon>
        <taxon>Araneomorphae</taxon>
        <taxon>Entelegynae</taxon>
        <taxon>Araneoidea</taxon>
        <taxon>Araneidae</taxon>
        <taxon>Caerostris</taxon>
    </lineage>
</organism>
<evidence type="ECO:0000313" key="1">
    <source>
        <dbReference type="EMBL" id="GIY14613.1"/>
    </source>
</evidence>
<protein>
    <submittedName>
        <fullName evidence="1">Uncharacterized protein</fullName>
    </submittedName>
</protein>
<reference evidence="1 2" key="1">
    <citation type="submission" date="2021-06" db="EMBL/GenBank/DDBJ databases">
        <title>Caerostris darwini draft genome.</title>
        <authorList>
            <person name="Kono N."/>
            <person name="Arakawa K."/>
        </authorList>
    </citation>
    <scope>NUCLEOTIDE SEQUENCE [LARGE SCALE GENOMIC DNA]</scope>
</reference>
<dbReference type="AlphaFoldDB" id="A0AAV4R3F9"/>
<dbReference type="Proteomes" id="UP001054837">
    <property type="component" value="Unassembled WGS sequence"/>
</dbReference>
<keyword evidence="2" id="KW-1185">Reference proteome</keyword>
<sequence>MIDMEVSMEGNGHPRNRRRAWTPTLLLKLMNDDTARIVPPIGISASRNAKKSDFQNDYLELNANLSQEEGVSPEMGKSFWYLPYCRV</sequence>
<gene>
    <name evidence="1" type="ORF">CDAR_518431</name>
</gene>